<evidence type="ECO:0000259" key="9">
    <source>
        <dbReference type="PROSITE" id="PS50059"/>
    </source>
</evidence>
<comment type="caution">
    <text evidence="10">The sequence shown here is derived from an EMBL/GenBank/DDBJ whole genome shotgun (WGS) entry which is preliminary data.</text>
</comment>
<feature type="region of interest" description="Disordered" evidence="7">
    <location>
        <begin position="27"/>
        <end position="51"/>
    </location>
</feature>
<protein>
    <recommendedName>
        <fullName evidence="6">Peptidyl-prolyl cis-trans isomerase</fullName>
        <ecNumber evidence="6">5.2.1.8</ecNumber>
    </recommendedName>
</protein>
<keyword evidence="8" id="KW-0732">Signal</keyword>
<dbReference type="Proteomes" id="UP000624419">
    <property type="component" value="Unassembled WGS sequence"/>
</dbReference>
<evidence type="ECO:0000256" key="3">
    <source>
        <dbReference type="ARBA" id="ARBA00023110"/>
    </source>
</evidence>
<dbReference type="Pfam" id="PF01346">
    <property type="entry name" value="FKBP_N"/>
    <property type="match status" value="1"/>
</dbReference>
<keyword evidence="4 5" id="KW-0413">Isomerase</keyword>
<evidence type="ECO:0000313" key="11">
    <source>
        <dbReference type="Proteomes" id="UP000624419"/>
    </source>
</evidence>
<proteinExistence type="inferred from homology"/>
<reference evidence="10 11" key="1">
    <citation type="submission" date="2020-04" db="EMBL/GenBank/DDBJ databases">
        <title>Salinimonas sp. HHU 13199.</title>
        <authorList>
            <person name="Cui X."/>
            <person name="Zhang D."/>
        </authorList>
    </citation>
    <scope>NUCLEOTIDE SEQUENCE [LARGE SCALE GENOMIC DNA]</scope>
    <source>
        <strain evidence="10 11">HHU 13199</strain>
    </source>
</reference>
<evidence type="ECO:0000313" key="10">
    <source>
        <dbReference type="EMBL" id="MBD3585699.1"/>
    </source>
</evidence>
<sequence length="267" mass="29563">MENIMRKSLVALSTVAALGLFACQPDTAEKNTTNNNEETASSDVSKSNDDMTDTQKHAYAMGASMGLFVSNRAEQQEQLGVPMDQEALKQGFEDGLNDSLKYSQEEIQKLAQEGEQVLREKQQAQAQEQAEENVQKGKDYMAENAKKDGVKTTESGIQYEVLEEGDGESPSAEDTVQVHYRGTLIDGTEFDSSYKRDEPATFPLNRVIPGWTEGVQLMQEGAKYRFVIPPELAYGERATGAITPNSTLIFEVELLDVVEEEAQEETE</sequence>
<dbReference type="InterPro" id="IPR000774">
    <property type="entry name" value="PPIase_FKBP_N"/>
</dbReference>
<evidence type="ECO:0000256" key="2">
    <source>
        <dbReference type="ARBA" id="ARBA00006577"/>
    </source>
</evidence>
<feature type="domain" description="PPIase FKBP-type" evidence="9">
    <location>
        <begin position="173"/>
        <end position="258"/>
    </location>
</feature>
<dbReference type="GO" id="GO:0003755">
    <property type="term" value="F:peptidyl-prolyl cis-trans isomerase activity"/>
    <property type="evidence" value="ECO:0007669"/>
    <property type="project" value="UniProtKB-EC"/>
</dbReference>
<dbReference type="PANTHER" id="PTHR43811">
    <property type="entry name" value="FKBP-TYPE PEPTIDYL-PROLYL CIS-TRANS ISOMERASE FKPA"/>
    <property type="match status" value="1"/>
</dbReference>
<organism evidence="10 11">
    <name type="scientific">Salinimonas profundi</name>
    <dbReference type="NCBI Taxonomy" id="2729140"/>
    <lineage>
        <taxon>Bacteria</taxon>
        <taxon>Pseudomonadati</taxon>
        <taxon>Pseudomonadota</taxon>
        <taxon>Gammaproteobacteria</taxon>
        <taxon>Alteromonadales</taxon>
        <taxon>Alteromonadaceae</taxon>
        <taxon>Alteromonas/Salinimonas group</taxon>
        <taxon>Salinimonas</taxon>
    </lineage>
</organism>
<dbReference type="NCBIfam" id="NF008150">
    <property type="entry name" value="PRK10902.1"/>
    <property type="match status" value="1"/>
</dbReference>
<dbReference type="EMBL" id="JABBXD010000003">
    <property type="protein sequence ID" value="MBD3585699.1"/>
    <property type="molecule type" value="Genomic_DNA"/>
</dbReference>
<comment type="catalytic activity">
    <reaction evidence="1 5 6">
        <text>[protein]-peptidylproline (omega=180) = [protein]-peptidylproline (omega=0)</text>
        <dbReference type="Rhea" id="RHEA:16237"/>
        <dbReference type="Rhea" id="RHEA-COMP:10747"/>
        <dbReference type="Rhea" id="RHEA-COMP:10748"/>
        <dbReference type="ChEBI" id="CHEBI:83833"/>
        <dbReference type="ChEBI" id="CHEBI:83834"/>
        <dbReference type="EC" id="5.2.1.8"/>
    </reaction>
</comment>
<dbReference type="Gene3D" id="1.10.287.460">
    <property type="entry name" value="Peptidyl-prolyl cis-trans isomerase, FKBP-type, N-terminal domain"/>
    <property type="match status" value="1"/>
</dbReference>
<evidence type="ECO:0000256" key="5">
    <source>
        <dbReference type="PROSITE-ProRule" id="PRU00277"/>
    </source>
</evidence>
<feature type="compositionally biased region" description="Low complexity" evidence="7">
    <location>
        <begin position="30"/>
        <end position="39"/>
    </location>
</feature>
<evidence type="ECO:0000256" key="7">
    <source>
        <dbReference type="SAM" id="MobiDB-lite"/>
    </source>
</evidence>
<dbReference type="PANTHER" id="PTHR43811:SF19">
    <property type="entry name" value="39 KDA FK506-BINDING NUCLEAR PROTEIN"/>
    <property type="match status" value="1"/>
</dbReference>
<accession>A0ABR8LP20</accession>
<evidence type="ECO:0000256" key="8">
    <source>
        <dbReference type="SAM" id="SignalP"/>
    </source>
</evidence>
<dbReference type="PROSITE" id="PS51257">
    <property type="entry name" value="PROKAR_LIPOPROTEIN"/>
    <property type="match status" value="1"/>
</dbReference>
<dbReference type="SUPFAM" id="SSF54534">
    <property type="entry name" value="FKBP-like"/>
    <property type="match status" value="1"/>
</dbReference>
<dbReference type="InterPro" id="IPR036944">
    <property type="entry name" value="PPIase_FKBP_N_sf"/>
</dbReference>
<keyword evidence="3 5" id="KW-0697">Rotamase</keyword>
<name>A0ABR8LP20_9ALTE</name>
<gene>
    <name evidence="10" type="primary">fkpA</name>
    <name evidence="10" type="ORF">HHX48_08135</name>
</gene>
<keyword evidence="11" id="KW-1185">Reference proteome</keyword>
<dbReference type="InterPro" id="IPR001179">
    <property type="entry name" value="PPIase_FKBP_dom"/>
</dbReference>
<dbReference type="PROSITE" id="PS50059">
    <property type="entry name" value="FKBP_PPIASE"/>
    <property type="match status" value="1"/>
</dbReference>
<feature type="signal peptide" evidence="8">
    <location>
        <begin position="1"/>
        <end position="22"/>
    </location>
</feature>
<comment type="similarity">
    <text evidence="2 6">Belongs to the FKBP-type PPIase family.</text>
</comment>
<dbReference type="InterPro" id="IPR046357">
    <property type="entry name" value="PPIase_dom_sf"/>
</dbReference>
<dbReference type="EC" id="5.2.1.8" evidence="6"/>
<evidence type="ECO:0000256" key="1">
    <source>
        <dbReference type="ARBA" id="ARBA00000971"/>
    </source>
</evidence>
<dbReference type="Gene3D" id="3.10.50.40">
    <property type="match status" value="1"/>
</dbReference>
<evidence type="ECO:0000256" key="4">
    <source>
        <dbReference type="ARBA" id="ARBA00023235"/>
    </source>
</evidence>
<dbReference type="Pfam" id="PF00254">
    <property type="entry name" value="FKBP_C"/>
    <property type="match status" value="1"/>
</dbReference>
<evidence type="ECO:0000256" key="6">
    <source>
        <dbReference type="RuleBase" id="RU003915"/>
    </source>
</evidence>
<feature type="chain" id="PRO_5046344399" description="Peptidyl-prolyl cis-trans isomerase" evidence="8">
    <location>
        <begin position="23"/>
        <end position="267"/>
    </location>
</feature>